<evidence type="ECO:0000256" key="6">
    <source>
        <dbReference type="PIRSR" id="PIRSR001221-2"/>
    </source>
</evidence>
<dbReference type="GO" id="GO:0004040">
    <property type="term" value="F:amidase activity"/>
    <property type="evidence" value="ECO:0007669"/>
    <property type="project" value="UniProtKB-EC"/>
</dbReference>
<reference evidence="9" key="1">
    <citation type="submission" date="2016-03" db="EMBL/GenBank/DDBJ databases">
        <authorList>
            <person name="Devillers H."/>
        </authorList>
    </citation>
    <scope>NUCLEOTIDE SEQUENCE [LARGE SCALE GENOMIC DNA]</scope>
</reference>
<dbReference type="SUPFAM" id="SSF75304">
    <property type="entry name" value="Amidase signature (AS) enzymes"/>
    <property type="match status" value="1"/>
</dbReference>
<feature type="active site" description="Charge relay system" evidence="5">
    <location>
        <position position="152"/>
    </location>
</feature>
<feature type="binding site" evidence="6">
    <location>
        <begin position="248"/>
        <end position="251"/>
    </location>
    <ligand>
        <name>substrate</name>
    </ligand>
</feature>
<keyword evidence="9" id="KW-1185">Reference proteome</keyword>
<gene>
    <name evidence="8" type="ORF">LAFE_0E05314G</name>
</gene>
<dbReference type="AlphaFoldDB" id="A0A1G4MDA4"/>
<evidence type="ECO:0000256" key="1">
    <source>
        <dbReference type="ARBA" id="ARBA00001311"/>
    </source>
</evidence>
<dbReference type="OrthoDB" id="6428749at2759"/>
<dbReference type="InterPro" id="IPR036928">
    <property type="entry name" value="AS_sf"/>
</dbReference>
<dbReference type="STRING" id="4955.A0A1G4MDA4"/>
<dbReference type="PANTHER" id="PTHR46072:SF4">
    <property type="entry name" value="AMIDASE C550.07-RELATED"/>
    <property type="match status" value="1"/>
</dbReference>
<dbReference type="PROSITE" id="PS00571">
    <property type="entry name" value="AMIDASES"/>
    <property type="match status" value="1"/>
</dbReference>
<accession>A0A1G4MDA4</accession>
<proteinExistence type="inferred from homology"/>
<feature type="binding site" evidence="6">
    <location>
        <position position="227"/>
    </location>
    <ligand>
        <name>substrate</name>
    </ligand>
</feature>
<evidence type="ECO:0000313" key="9">
    <source>
        <dbReference type="Proteomes" id="UP000190831"/>
    </source>
</evidence>
<evidence type="ECO:0000256" key="2">
    <source>
        <dbReference type="ARBA" id="ARBA00009199"/>
    </source>
</evidence>
<dbReference type="Gene3D" id="3.90.1300.10">
    <property type="entry name" value="Amidase signature (AS) domain"/>
    <property type="match status" value="1"/>
</dbReference>
<feature type="domain" description="Amidase" evidence="7">
    <location>
        <begin position="98"/>
        <end position="554"/>
    </location>
</feature>
<evidence type="ECO:0000259" key="7">
    <source>
        <dbReference type="Pfam" id="PF01425"/>
    </source>
</evidence>
<dbReference type="PIRSF" id="PIRSF001221">
    <property type="entry name" value="Amidase_fungi"/>
    <property type="match status" value="1"/>
</dbReference>
<dbReference type="EC" id="3.5.1.4" evidence="3"/>
<keyword evidence="4" id="KW-0378">Hydrolase</keyword>
<comment type="catalytic activity">
    <reaction evidence="1">
        <text>a monocarboxylic acid amide + H2O = a monocarboxylate + NH4(+)</text>
        <dbReference type="Rhea" id="RHEA:12020"/>
        <dbReference type="ChEBI" id="CHEBI:15377"/>
        <dbReference type="ChEBI" id="CHEBI:28938"/>
        <dbReference type="ChEBI" id="CHEBI:35757"/>
        <dbReference type="ChEBI" id="CHEBI:83628"/>
        <dbReference type="EC" id="3.5.1.4"/>
    </reaction>
</comment>
<name>A0A1G4MDA4_LACFM</name>
<evidence type="ECO:0000256" key="3">
    <source>
        <dbReference type="ARBA" id="ARBA00012922"/>
    </source>
</evidence>
<dbReference type="OMA" id="GAKCSVI"/>
<dbReference type="EMBL" id="LT598488">
    <property type="protein sequence ID" value="SCW01697.1"/>
    <property type="molecule type" value="Genomic_DNA"/>
</dbReference>
<feature type="active site" description="Charge relay system" evidence="5">
    <location>
        <position position="227"/>
    </location>
</feature>
<feature type="binding site" evidence="6">
    <location>
        <position position="201"/>
    </location>
    <ligand>
        <name>substrate</name>
    </ligand>
</feature>
<comment type="similarity">
    <text evidence="2">Belongs to the amidase family.</text>
</comment>
<dbReference type="InterPro" id="IPR020556">
    <property type="entry name" value="Amidase_CS"/>
</dbReference>
<organism evidence="8 9">
    <name type="scientific">Lachancea fermentati</name>
    <name type="common">Zygosaccharomyces fermentati</name>
    <dbReference type="NCBI Taxonomy" id="4955"/>
    <lineage>
        <taxon>Eukaryota</taxon>
        <taxon>Fungi</taxon>
        <taxon>Dikarya</taxon>
        <taxon>Ascomycota</taxon>
        <taxon>Saccharomycotina</taxon>
        <taxon>Saccharomycetes</taxon>
        <taxon>Saccharomycetales</taxon>
        <taxon>Saccharomycetaceae</taxon>
        <taxon>Lachancea</taxon>
    </lineage>
</organism>
<protein>
    <recommendedName>
        <fullName evidence="3">amidase</fullName>
        <ecNumber evidence="3">3.5.1.4</ecNumber>
    </recommendedName>
</protein>
<evidence type="ECO:0000256" key="5">
    <source>
        <dbReference type="PIRSR" id="PIRSR001221-1"/>
    </source>
</evidence>
<feature type="active site" description="Acyl-ester intermediate" evidence="5">
    <location>
        <position position="251"/>
    </location>
</feature>
<dbReference type="InterPro" id="IPR023631">
    <property type="entry name" value="Amidase_dom"/>
</dbReference>
<dbReference type="Proteomes" id="UP000190831">
    <property type="component" value="Chromosome E"/>
</dbReference>
<dbReference type="PANTHER" id="PTHR46072">
    <property type="entry name" value="AMIDASE-RELATED-RELATED"/>
    <property type="match status" value="1"/>
</dbReference>
<dbReference type="Pfam" id="PF01425">
    <property type="entry name" value="Amidase"/>
    <property type="match status" value="1"/>
</dbReference>
<evidence type="ECO:0000256" key="4">
    <source>
        <dbReference type="ARBA" id="ARBA00022801"/>
    </source>
</evidence>
<evidence type="ECO:0000313" key="8">
    <source>
        <dbReference type="EMBL" id="SCW01697.1"/>
    </source>
</evidence>
<sequence>MSTEGYLTEDASKFATYKPLIDAYNKDSLDQVRAFDPKFYESCVAAIPDAATLDSEPIDARKFLNLLSEDEQRIVNDLTISDLTSKQLAGELTAEIIARAYIKSAIVAQLATNCVMQFLIPEALSRAKELDAYRETHQKLVGPLHGVPVSLKEQMNYKGKATHASYVSYINNIPENSAVSVDILHKLGAVFHARTAQPQAIMHLDTWNNITGRTRNPCSTRLSPGGSSGGESAMVAMHGSVIGQGSDIGGSIRAPAAFANLYGIRPTTRRISLMNGLSGGKGQESIVAVQGPLARSIDELDLFMKSYINQGKPWLYDPLCVPVPWREPELPAKIKIGVLYQDNLVTPYPAITRAMKETVAKLAESPDIEIIDLTPQWYSEEEMFDINFAIESLYTCDGNKVQLGMFEPSGEPLLPLTRHFLNFGGGKELSIYDNRMLNAKRDALKTEMLQKYFSKVDFILSPTYLAPAEMPKQSLYWGYTSFWNLLDYPNVVFPTGISHSVDKDTEVPTLKANKYEKMVWLNPSDGSVKYDAQNYEGGPVALQLTGKRFCDEDVVALTKKISDILKVTRR</sequence>